<organism evidence="2 3">
    <name type="scientific">Dunaliella salina</name>
    <name type="common">Green alga</name>
    <name type="synonym">Protococcus salinus</name>
    <dbReference type="NCBI Taxonomy" id="3046"/>
    <lineage>
        <taxon>Eukaryota</taxon>
        <taxon>Viridiplantae</taxon>
        <taxon>Chlorophyta</taxon>
        <taxon>core chlorophytes</taxon>
        <taxon>Chlorophyceae</taxon>
        <taxon>CS clade</taxon>
        <taxon>Chlamydomonadales</taxon>
        <taxon>Dunaliellaceae</taxon>
        <taxon>Dunaliella</taxon>
    </lineage>
</organism>
<feature type="compositionally biased region" description="Polar residues" evidence="1">
    <location>
        <begin position="1"/>
        <end position="25"/>
    </location>
</feature>
<feature type="compositionally biased region" description="Polar residues" evidence="1">
    <location>
        <begin position="466"/>
        <end position="480"/>
    </location>
</feature>
<feature type="region of interest" description="Disordered" evidence="1">
    <location>
        <begin position="454"/>
        <end position="487"/>
    </location>
</feature>
<feature type="region of interest" description="Disordered" evidence="1">
    <location>
        <begin position="265"/>
        <end position="290"/>
    </location>
</feature>
<evidence type="ECO:0000313" key="3">
    <source>
        <dbReference type="Proteomes" id="UP000815325"/>
    </source>
</evidence>
<feature type="region of interest" description="Disordered" evidence="1">
    <location>
        <begin position="571"/>
        <end position="595"/>
    </location>
</feature>
<feature type="compositionally biased region" description="Polar residues" evidence="1">
    <location>
        <begin position="35"/>
        <end position="53"/>
    </location>
</feature>
<feature type="region of interest" description="Disordered" evidence="1">
    <location>
        <begin position="714"/>
        <end position="733"/>
    </location>
</feature>
<sequence>MTDCLSRSSAKSSPVTDITSRTSAKSMPITEHTSRTSCKSAALERSSNPSSWPEDSGNEESLKRGEEGPVSSEEGGEQRTSTGGQGNDAVGVGGSPWEFDFVPLGERPIKGKGMVSTFLVKVGKWMEAYETYMQQQAAQRASLRTPEGLNTFRAGQACGYSDGYQDGFTACSILVDAKAGLCRDSLLSKRFTPTRHPASDICRFGTRSSLGSKDGAPRQVRAVHSSPVSPRTSRRASLSEYPLPLHALQPQAAAAVAAAASQAASEAPATSGQPLGQHAPHMQVCTSTDEHTLQQQQALLEQANSSKLASSQAQAPATQHAPFTGAPAHAASLMAEPCQPASCQGRGAHPPMPARTHTPSHAHPQLHVGSSQHEDRGDASEVTHVQGVQPPSAHVNWRTLGAGGGALPMCRHEPPGNRSAPLPVVAGHGSAGLAGHRCSLELGPDVRRHLIVGASSSTSAATSGSRPTLQSTQRRPSTPQSSGGSAAAVDCGCGAAGTGANLVLPLRLQHHQHSPPSTGGLSEGLGNLRRTLAAVSCGGFPQTQGDWEPPVPGSAFATSPAAEAAAAAAVEQARGGATAPHDTVTSLRSRSSSMGAHIDGSASLAEWGLLPEGSGLAASQSRAHHAAGSISAAQLRSPSQSLSHQAGALARNLPLRFRSHSQAGGMLARSGLHHSYGQIPTRLAASSTAYGKAASSEPLPPVPKARQDRRSLPMNLCSSSSLSSPQGDSHCGSFRLMGDGRLLGPFFHTQTGRSSCSSSSQSSTQQHLAVFPEQEEQQQQQQQQQRWWRRQQEEQQQHEQLRQQQQQRQQPDQQQQNSQSRWQQQSDSSEAGSPHAQGPATSGSQGLSKPSTPALHSRAQERALPRVSSTPPKSENPLSKAVRRLSSKLKLDKGHR</sequence>
<feature type="compositionally biased region" description="Polar residues" evidence="1">
    <location>
        <begin position="839"/>
        <end position="851"/>
    </location>
</feature>
<feature type="compositionally biased region" description="Low complexity" evidence="1">
    <location>
        <begin position="754"/>
        <end position="766"/>
    </location>
</feature>
<feature type="compositionally biased region" description="Polar residues" evidence="1">
    <location>
        <begin position="304"/>
        <end position="317"/>
    </location>
</feature>
<feature type="region of interest" description="Disordered" evidence="1">
    <location>
        <begin position="687"/>
        <end position="709"/>
    </location>
</feature>
<proteinExistence type="predicted"/>
<dbReference type="Proteomes" id="UP000815325">
    <property type="component" value="Unassembled WGS sequence"/>
</dbReference>
<evidence type="ECO:0000256" key="1">
    <source>
        <dbReference type="SAM" id="MobiDB-lite"/>
    </source>
</evidence>
<feature type="region of interest" description="Disordered" evidence="1">
    <location>
        <begin position="798"/>
        <end position="896"/>
    </location>
</feature>
<protein>
    <submittedName>
        <fullName evidence="2">Uncharacterized protein</fullName>
    </submittedName>
</protein>
<feature type="region of interest" description="Disordered" evidence="1">
    <location>
        <begin position="206"/>
        <end position="237"/>
    </location>
</feature>
<feature type="compositionally biased region" description="Low complexity" evidence="1">
    <location>
        <begin position="454"/>
        <end position="465"/>
    </location>
</feature>
<feature type="region of interest" description="Disordered" evidence="1">
    <location>
        <begin position="339"/>
        <end position="387"/>
    </location>
</feature>
<evidence type="ECO:0000313" key="2">
    <source>
        <dbReference type="EMBL" id="KAF5835824.1"/>
    </source>
</evidence>
<name>A0ABQ7GMI8_DUNSA</name>
<dbReference type="EMBL" id="MU069687">
    <property type="protein sequence ID" value="KAF5835824.1"/>
    <property type="molecule type" value="Genomic_DNA"/>
</dbReference>
<keyword evidence="3" id="KW-1185">Reference proteome</keyword>
<feature type="compositionally biased region" description="Basic and acidic residues" evidence="1">
    <location>
        <begin position="372"/>
        <end position="381"/>
    </location>
</feature>
<feature type="region of interest" description="Disordered" evidence="1">
    <location>
        <begin position="1"/>
        <end position="94"/>
    </location>
</feature>
<comment type="caution">
    <text evidence="2">The sequence shown here is derived from an EMBL/GenBank/DDBJ whole genome shotgun (WGS) entry which is preliminary data.</text>
</comment>
<reference evidence="2" key="1">
    <citation type="submission" date="2017-08" db="EMBL/GenBank/DDBJ databases">
        <authorList>
            <person name="Polle J.E."/>
            <person name="Barry K."/>
            <person name="Cushman J."/>
            <person name="Schmutz J."/>
            <person name="Tran D."/>
            <person name="Hathwaick L.T."/>
            <person name="Yim W.C."/>
            <person name="Jenkins J."/>
            <person name="Mckie-Krisberg Z.M."/>
            <person name="Prochnik S."/>
            <person name="Lindquist E."/>
            <person name="Dockter R.B."/>
            <person name="Adam C."/>
            <person name="Molina H."/>
            <person name="Bunkerborg J."/>
            <person name="Jin E."/>
            <person name="Buchheim M."/>
            <person name="Magnuson J."/>
        </authorList>
    </citation>
    <scope>NUCLEOTIDE SEQUENCE</scope>
    <source>
        <strain evidence="2">CCAP 19/18</strain>
    </source>
</reference>
<feature type="region of interest" description="Disordered" evidence="1">
    <location>
        <begin position="302"/>
        <end position="323"/>
    </location>
</feature>
<feature type="compositionally biased region" description="Low complexity" evidence="1">
    <location>
        <begin position="802"/>
        <end position="826"/>
    </location>
</feature>
<feature type="region of interest" description="Disordered" evidence="1">
    <location>
        <begin position="750"/>
        <end position="782"/>
    </location>
</feature>
<feature type="compositionally biased region" description="Polar residues" evidence="1">
    <location>
        <begin position="867"/>
        <end position="877"/>
    </location>
</feature>
<accession>A0ABQ7GMI8</accession>
<feature type="compositionally biased region" description="Gly residues" evidence="1">
    <location>
        <begin position="83"/>
        <end position="94"/>
    </location>
</feature>
<feature type="compositionally biased region" description="Polar residues" evidence="1">
    <location>
        <begin position="583"/>
        <end position="594"/>
    </location>
</feature>
<feature type="compositionally biased region" description="Low complexity" evidence="1">
    <location>
        <begin position="714"/>
        <end position="724"/>
    </location>
</feature>
<gene>
    <name evidence="2" type="ORF">DUNSADRAFT_6858</name>
</gene>